<evidence type="ECO:0000259" key="2">
    <source>
        <dbReference type="Pfam" id="PF13505"/>
    </source>
</evidence>
<dbReference type="AlphaFoldDB" id="A0A6M4ILC2"/>
<keyword evidence="1" id="KW-0732">Signal</keyword>
<sequence>MSNSVRTAARTDSLPRPSSASRTLAVVVASSLLATVLVASTAKAQTGVGASVTPYAGYLITGNWYDGPIGTSLSTTNAPMVGGQASIPLTKGIALVGNLAYASGDLRIGLPLLGGVNVGTVKTWLYDAGLELGGLPGKKVGIAPFVQVGIGGLTNDIKNSLFDVRASNIAYTGGVGLDIGLAESFALRVQAKDWVSRFNSEDAVGFRAEGNLAHNWALTAGVKLTF</sequence>
<dbReference type="SUPFAM" id="SSF56925">
    <property type="entry name" value="OMPA-like"/>
    <property type="match status" value="1"/>
</dbReference>
<dbReference type="KEGG" id="ggr:HKW67_00985"/>
<reference evidence="3 4" key="1">
    <citation type="submission" date="2020-05" db="EMBL/GenBank/DDBJ databases">
        <title>Complete genome sequence of Gemmatimonas greenlandica TET16.</title>
        <authorList>
            <person name="Zeng Y."/>
        </authorList>
    </citation>
    <scope>NUCLEOTIDE SEQUENCE [LARGE SCALE GENOMIC DNA]</scope>
    <source>
        <strain evidence="3 4">TET16</strain>
    </source>
</reference>
<dbReference type="Pfam" id="PF13505">
    <property type="entry name" value="OMP_b-brl"/>
    <property type="match status" value="1"/>
</dbReference>
<proteinExistence type="predicted"/>
<name>A0A6M4ILC2_9BACT</name>
<dbReference type="InterPro" id="IPR011250">
    <property type="entry name" value="OMP/PagP_B-barrel"/>
</dbReference>
<evidence type="ECO:0000313" key="3">
    <source>
        <dbReference type="EMBL" id="QJR34186.1"/>
    </source>
</evidence>
<accession>A0A6M4ILC2</accession>
<dbReference type="InterPro" id="IPR027385">
    <property type="entry name" value="Beta-barrel_OMP"/>
</dbReference>
<gene>
    <name evidence="3" type="ORF">HKW67_00985</name>
</gene>
<dbReference type="Gene3D" id="2.40.160.20">
    <property type="match status" value="1"/>
</dbReference>
<keyword evidence="4" id="KW-1185">Reference proteome</keyword>
<evidence type="ECO:0000256" key="1">
    <source>
        <dbReference type="ARBA" id="ARBA00022729"/>
    </source>
</evidence>
<dbReference type="Proteomes" id="UP000500938">
    <property type="component" value="Chromosome"/>
</dbReference>
<feature type="domain" description="Outer membrane protein beta-barrel" evidence="2">
    <location>
        <begin position="33"/>
        <end position="226"/>
    </location>
</feature>
<dbReference type="RefSeq" id="WP_171223612.1">
    <property type="nucleotide sequence ID" value="NZ_CP053085.1"/>
</dbReference>
<organism evidence="3 4">
    <name type="scientific">Gemmatimonas groenlandica</name>
    <dbReference type="NCBI Taxonomy" id="2732249"/>
    <lineage>
        <taxon>Bacteria</taxon>
        <taxon>Pseudomonadati</taxon>
        <taxon>Gemmatimonadota</taxon>
        <taxon>Gemmatimonadia</taxon>
        <taxon>Gemmatimonadales</taxon>
        <taxon>Gemmatimonadaceae</taxon>
        <taxon>Gemmatimonas</taxon>
    </lineage>
</organism>
<protein>
    <submittedName>
        <fullName evidence="3">Outer membrane beta-barrel protein</fullName>
    </submittedName>
</protein>
<evidence type="ECO:0000313" key="4">
    <source>
        <dbReference type="Proteomes" id="UP000500938"/>
    </source>
</evidence>
<dbReference type="EMBL" id="CP053085">
    <property type="protein sequence ID" value="QJR34186.1"/>
    <property type="molecule type" value="Genomic_DNA"/>
</dbReference>